<keyword evidence="6 10" id="KW-0573">Peptidoglycan synthesis</keyword>
<feature type="binding site" evidence="10">
    <location>
        <position position="189"/>
    </location>
    <ligand>
        <name>UDP-N-acetyl-alpha-D-glucosamine</name>
        <dbReference type="ChEBI" id="CHEBI:57705"/>
    </ligand>
</feature>
<dbReference type="InterPro" id="IPR007235">
    <property type="entry name" value="Glyco_trans_28_C"/>
</dbReference>
<evidence type="ECO:0000313" key="13">
    <source>
        <dbReference type="EMBL" id="PYE56286.1"/>
    </source>
</evidence>
<dbReference type="GO" id="GO:0008360">
    <property type="term" value="P:regulation of cell shape"/>
    <property type="evidence" value="ECO:0007669"/>
    <property type="project" value="UniProtKB-KW"/>
</dbReference>
<dbReference type="Pfam" id="PF04101">
    <property type="entry name" value="Glyco_tran_28_C"/>
    <property type="match status" value="1"/>
</dbReference>
<keyword evidence="2 10" id="KW-0132">Cell division</keyword>
<keyword evidence="9 10" id="KW-0961">Cell wall biogenesis/degradation</keyword>
<comment type="subcellular location">
    <subcellularLocation>
        <location evidence="10">Cell membrane</location>
        <topology evidence="10">Peripheral membrane protein</topology>
        <orientation evidence="10">Cytoplasmic side</orientation>
    </subcellularLocation>
</comment>
<gene>
    <name evidence="10" type="primary">murG</name>
    <name evidence="13" type="ORF">DES52_10190</name>
</gene>
<feature type="binding site" evidence="10">
    <location>
        <begin position="11"/>
        <end position="13"/>
    </location>
    <ligand>
        <name>UDP-N-acetyl-alpha-D-glucosamine</name>
        <dbReference type="ChEBI" id="CHEBI:57705"/>
    </ligand>
</feature>
<comment type="pathway">
    <text evidence="10">Cell wall biogenesis; peptidoglycan biosynthesis.</text>
</comment>
<evidence type="ECO:0000313" key="14">
    <source>
        <dbReference type="Proteomes" id="UP000248326"/>
    </source>
</evidence>
<dbReference type="GO" id="GO:0051991">
    <property type="term" value="F:UDP-N-acetyl-D-glucosamine:N-acetylmuramoyl-L-alanyl-D-glutamyl-meso-2,6-diaminopimelyl-D-alanyl-D-alanine-diphosphoundecaprenol 4-beta-N-acetylglucosaminlytransferase activity"/>
    <property type="evidence" value="ECO:0007669"/>
    <property type="project" value="RHEA"/>
</dbReference>
<dbReference type="GO" id="GO:0051301">
    <property type="term" value="P:cell division"/>
    <property type="evidence" value="ECO:0007669"/>
    <property type="project" value="UniProtKB-KW"/>
</dbReference>
<dbReference type="Gene3D" id="3.40.50.2000">
    <property type="entry name" value="Glycogen Phosphorylase B"/>
    <property type="match status" value="2"/>
</dbReference>
<feature type="binding site" evidence="10">
    <location>
        <position position="161"/>
    </location>
    <ligand>
        <name>UDP-N-acetyl-alpha-D-glucosamine</name>
        <dbReference type="ChEBI" id="CHEBI:57705"/>
    </ligand>
</feature>
<evidence type="ECO:0000256" key="4">
    <source>
        <dbReference type="ARBA" id="ARBA00022679"/>
    </source>
</evidence>
<keyword evidence="1 10" id="KW-1003">Cell membrane</keyword>
<dbReference type="PANTHER" id="PTHR21015">
    <property type="entry name" value="UDP-N-ACETYLGLUCOSAMINE--N-ACETYLMURAMYL-(PENTAPEPTIDE) PYROPHOSPHORYL-UNDECAPRENOL N-ACETYLGLUCOSAMINE TRANSFERASE 1"/>
    <property type="match status" value="1"/>
</dbReference>
<feature type="binding site" evidence="10">
    <location>
        <position position="292"/>
    </location>
    <ligand>
        <name>UDP-N-acetyl-alpha-D-glucosamine</name>
        <dbReference type="ChEBI" id="CHEBI:57705"/>
    </ligand>
</feature>
<dbReference type="NCBIfam" id="TIGR01133">
    <property type="entry name" value="murG"/>
    <property type="match status" value="1"/>
</dbReference>
<evidence type="ECO:0000256" key="6">
    <source>
        <dbReference type="ARBA" id="ARBA00022984"/>
    </source>
</evidence>
<dbReference type="AlphaFoldDB" id="A0A318SSV0"/>
<keyword evidence="3 10" id="KW-0328">Glycosyltransferase</keyword>
<feature type="domain" description="Glycosyltransferase family 28 N-terminal" evidence="11">
    <location>
        <begin position="4"/>
        <end position="139"/>
    </location>
</feature>
<keyword evidence="5 10" id="KW-0133">Cell shape</keyword>
<evidence type="ECO:0000256" key="5">
    <source>
        <dbReference type="ARBA" id="ARBA00022960"/>
    </source>
</evidence>
<dbReference type="SUPFAM" id="SSF53756">
    <property type="entry name" value="UDP-Glycosyltransferase/glycogen phosphorylase"/>
    <property type="match status" value="1"/>
</dbReference>
<dbReference type="GO" id="GO:0009252">
    <property type="term" value="P:peptidoglycan biosynthetic process"/>
    <property type="evidence" value="ECO:0007669"/>
    <property type="project" value="UniProtKB-UniRule"/>
</dbReference>
<evidence type="ECO:0000256" key="9">
    <source>
        <dbReference type="ARBA" id="ARBA00023316"/>
    </source>
</evidence>
<keyword evidence="8 10" id="KW-0131">Cell cycle</keyword>
<dbReference type="GO" id="GO:0005886">
    <property type="term" value="C:plasma membrane"/>
    <property type="evidence" value="ECO:0007669"/>
    <property type="project" value="UniProtKB-SubCell"/>
</dbReference>
<dbReference type="UniPathway" id="UPA00219"/>
<feature type="domain" description="Glycosyl transferase family 28 C-terminal" evidence="12">
    <location>
        <begin position="182"/>
        <end position="333"/>
    </location>
</feature>
<comment type="function">
    <text evidence="10">Cell wall formation. Catalyzes the transfer of a GlcNAc subunit on undecaprenyl-pyrophosphoryl-MurNAc-pentapeptide (lipid intermediate I) to form undecaprenyl-pyrophosphoryl-MurNAc-(pentapeptide)GlcNAc (lipid intermediate II).</text>
</comment>
<evidence type="ECO:0000259" key="12">
    <source>
        <dbReference type="Pfam" id="PF04101"/>
    </source>
</evidence>
<evidence type="ECO:0000256" key="7">
    <source>
        <dbReference type="ARBA" id="ARBA00023136"/>
    </source>
</evidence>
<dbReference type="GO" id="GO:0005975">
    <property type="term" value="P:carbohydrate metabolic process"/>
    <property type="evidence" value="ECO:0007669"/>
    <property type="project" value="InterPro"/>
</dbReference>
<dbReference type="EC" id="2.4.1.227" evidence="10"/>
<dbReference type="InterPro" id="IPR006009">
    <property type="entry name" value="GlcNAc_MurG"/>
</dbReference>
<dbReference type="HAMAP" id="MF_00033">
    <property type="entry name" value="MurG"/>
    <property type="match status" value="1"/>
</dbReference>
<evidence type="ECO:0000256" key="10">
    <source>
        <dbReference type="HAMAP-Rule" id="MF_00033"/>
    </source>
</evidence>
<keyword evidence="4 10" id="KW-0808">Transferase</keyword>
<reference evidence="13 14" key="1">
    <citation type="submission" date="2018-06" db="EMBL/GenBank/DDBJ databases">
        <title>Genomic Encyclopedia of Type Strains, Phase IV (KMG-IV): sequencing the most valuable type-strain genomes for metagenomic binning, comparative biology and taxonomic classification.</title>
        <authorList>
            <person name="Goeker M."/>
        </authorList>
    </citation>
    <scope>NUCLEOTIDE SEQUENCE [LARGE SCALE GENOMIC DNA]</scope>
    <source>
        <strain evidence="13 14">DSM 18048</strain>
    </source>
</reference>
<dbReference type="GO" id="GO:0071555">
    <property type="term" value="P:cell wall organization"/>
    <property type="evidence" value="ECO:0007669"/>
    <property type="project" value="UniProtKB-KW"/>
</dbReference>
<evidence type="ECO:0000256" key="8">
    <source>
        <dbReference type="ARBA" id="ARBA00023306"/>
    </source>
</evidence>
<evidence type="ECO:0000259" key="11">
    <source>
        <dbReference type="Pfam" id="PF03033"/>
    </source>
</evidence>
<dbReference type="EMBL" id="QJSX01000001">
    <property type="protein sequence ID" value="PYE56286.1"/>
    <property type="molecule type" value="Genomic_DNA"/>
</dbReference>
<name>A0A318SSV0_9DEIO</name>
<comment type="caution">
    <text evidence="10">Lacks conserved residue(s) required for the propagation of feature annotation.</text>
</comment>
<dbReference type="RefSeq" id="WP_110884803.1">
    <property type="nucleotide sequence ID" value="NZ_QJSX01000001.1"/>
</dbReference>
<organism evidence="13 14">
    <name type="scientific">Deinococcus yavapaiensis KR-236</name>
    <dbReference type="NCBI Taxonomy" id="694435"/>
    <lineage>
        <taxon>Bacteria</taxon>
        <taxon>Thermotogati</taxon>
        <taxon>Deinococcota</taxon>
        <taxon>Deinococci</taxon>
        <taxon>Deinococcales</taxon>
        <taxon>Deinococcaceae</taxon>
        <taxon>Deinococcus</taxon>
    </lineage>
</organism>
<comment type="catalytic activity">
    <reaction evidence="10">
        <text>di-trans,octa-cis-undecaprenyl diphospho-N-acetyl-alpha-D-muramoyl-L-alanyl-D-glutamyl-meso-2,6-diaminopimeloyl-D-alanyl-D-alanine + UDP-N-acetyl-alpha-D-glucosamine = di-trans,octa-cis-undecaprenyl diphospho-[N-acetyl-alpha-D-glucosaminyl-(1-&gt;4)]-N-acetyl-alpha-D-muramoyl-L-alanyl-D-glutamyl-meso-2,6-diaminopimeloyl-D-alanyl-D-alanine + UDP + H(+)</text>
        <dbReference type="Rhea" id="RHEA:31227"/>
        <dbReference type="ChEBI" id="CHEBI:15378"/>
        <dbReference type="ChEBI" id="CHEBI:57705"/>
        <dbReference type="ChEBI" id="CHEBI:58223"/>
        <dbReference type="ChEBI" id="CHEBI:61387"/>
        <dbReference type="ChEBI" id="CHEBI:61388"/>
        <dbReference type="EC" id="2.4.1.227"/>
    </reaction>
</comment>
<dbReference type="CDD" id="cd03785">
    <property type="entry name" value="GT28_MurG"/>
    <property type="match status" value="1"/>
</dbReference>
<keyword evidence="7 10" id="KW-0472">Membrane</keyword>
<protein>
    <recommendedName>
        <fullName evidence="10">UDP-N-acetylglucosamine--N-acetylmuramyl-(pentapeptide) pyrophosphoryl-undecaprenol N-acetylglucosamine transferase</fullName>
        <ecNumber evidence="10">2.4.1.227</ecNumber>
    </recommendedName>
    <alternativeName>
        <fullName evidence="10">Undecaprenyl-PP-MurNAc-pentapeptide-UDPGlcNAc GlcNAc transferase</fullName>
    </alternativeName>
</protein>
<accession>A0A318SSV0</accession>
<evidence type="ECO:0000256" key="1">
    <source>
        <dbReference type="ARBA" id="ARBA00022475"/>
    </source>
</evidence>
<comment type="similarity">
    <text evidence="10">Belongs to the glycosyltransferase 28 family. MurG subfamily.</text>
</comment>
<comment type="caution">
    <text evidence="13">The sequence shown here is derived from an EMBL/GenBank/DDBJ whole genome shotgun (WGS) entry which is preliminary data.</text>
</comment>
<evidence type="ECO:0000256" key="3">
    <source>
        <dbReference type="ARBA" id="ARBA00022676"/>
    </source>
</evidence>
<dbReference type="OrthoDB" id="9808936at2"/>
<proteinExistence type="inferred from homology"/>
<keyword evidence="14" id="KW-1185">Reference proteome</keyword>
<dbReference type="PANTHER" id="PTHR21015:SF22">
    <property type="entry name" value="GLYCOSYLTRANSFERASE"/>
    <property type="match status" value="1"/>
</dbReference>
<dbReference type="Pfam" id="PF03033">
    <property type="entry name" value="Glyco_transf_28"/>
    <property type="match status" value="1"/>
</dbReference>
<dbReference type="Proteomes" id="UP000248326">
    <property type="component" value="Unassembled WGS sequence"/>
</dbReference>
<evidence type="ECO:0000256" key="2">
    <source>
        <dbReference type="ARBA" id="ARBA00022618"/>
    </source>
</evidence>
<dbReference type="InterPro" id="IPR004276">
    <property type="entry name" value="GlycoTrans_28_N"/>
</dbReference>
<sequence>MSHVVLATGGTGGHIFPAVALARELRARGLEVTLLGQRGGMEERIAGEANLPFVGVSAGKLARSKPDPREVLRAIKGFREARSFLRKARPGCVVGFGGFASLPGVLGAQALGIPTVLHEQNARLGLTQRLALRRAKFVATAYPDVKGLSEGRGVLVGMPVREDRVQRAQALRKLGLQDGPLTIYVTGGSQGSLALNDQVPGVLEGLFGVEGLWARGSVQVLHSTGTRWIGRVSAATKHLTWYKTSGFVDAVAAWAAADLAICRSGTGTLAEAAFHGVPLVMVPLPSSAENHQLFNARSVEAAGAGRVVEEAHLGRDLGSVVLQCLAADVRAGMHAAALARSSSGAPQKLADLVVQAIGSSSPLRSSQGLA</sequence>
<dbReference type="GO" id="GO:0050511">
    <property type="term" value="F:undecaprenyldiphospho-muramoylpentapeptide beta-N-acetylglucosaminyltransferase activity"/>
    <property type="evidence" value="ECO:0007669"/>
    <property type="project" value="UniProtKB-UniRule"/>
</dbReference>
<feature type="binding site" evidence="10">
    <location>
        <position position="121"/>
    </location>
    <ligand>
        <name>UDP-N-acetyl-alpha-D-glucosamine</name>
        <dbReference type="ChEBI" id="CHEBI:57705"/>
    </ligand>
</feature>